<reference evidence="2" key="1">
    <citation type="journal article" date="2020" name="Genome Biol.">
        <title>Gamete binning: chromosome-level and haplotype-resolved genome assembly enabled by high-throughput single-cell sequencing of gamete genomes.</title>
        <authorList>
            <person name="Campoy J.A."/>
            <person name="Sun H."/>
            <person name="Goel M."/>
            <person name="Jiao W.-B."/>
            <person name="Folz-Donahue K."/>
            <person name="Wang N."/>
            <person name="Rubio M."/>
            <person name="Liu C."/>
            <person name="Kukat C."/>
            <person name="Ruiz D."/>
            <person name="Huettel B."/>
            <person name="Schneeberger K."/>
        </authorList>
    </citation>
    <scope>NUCLEOTIDE SEQUENCE [LARGE SCALE GENOMIC DNA]</scope>
    <source>
        <strain evidence="2">cv. Rojo Pasion</strain>
    </source>
</reference>
<keyword evidence="2" id="KW-1185">Reference proteome</keyword>
<sequence>MRFLRNVNKHVNLSGWSLSVEYVDEVVVVVWEMHADLLMVLEYDNNSSRDVVIGSKVYLLKINTDYSTNRVDNDGEVFYKKHGEGKNFTRMKEGDENRLTLEAKIESYQNIPPRFGDIIEDIRGNHNWSNIPLQDGTPIGDTNLGPEKAEALAAKRFSDISQVHFLCPNARYVLPYKM</sequence>
<evidence type="ECO:0000313" key="2">
    <source>
        <dbReference type="Proteomes" id="UP000507245"/>
    </source>
</evidence>
<dbReference type="EMBL" id="CAEKKB010000001">
    <property type="protein sequence ID" value="CAB4297848.1"/>
    <property type="molecule type" value="Genomic_DNA"/>
</dbReference>
<name>A0A6J5WHS0_PRUAR</name>
<proteinExistence type="predicted"/>
<organism evidence="1 2">
    <name type="scientific">Prunus armeniaca</name>
    <name type="common">Apricot</name>
    <name type="synonym">Armeniaca vulgaris</name>
    <dbReference type="NCBI Taxonomy" id="36596"/>
    <lineage>
        <taxon>Eukaryota</taxon>
        <taxon>Viridiplantae</taxon>
        <taxon>Streptophyta</taxon>
        <taxon>Embryophyta</taxon>
        <taxon>Tracheophyta</taxon>
        <taxon>Spermatophyta</taxon>
        <taxon>Magnoliopsida</taxon>
        <taxon>eudicotyledons</taxon>
        <taxon>Gunneridae</taxon>
        <taxon>Pentapetalae</taxon>
        <taxon>rosids</taxon>
        <taxon>fabids</taxon>
        <taxon>Rosales</taxon>
        <taxon>Rosaceae</taxon>
        <taxon>Amygdaloideae</taxon>
        <taxon>Amygdaleae</taxon>
        <taxon>Prunus</taxon>
    </lineage>
</organism>
<accession>A0A6J5WHS0</accession>
<dbReference type="Proteomes" id="UP000507245">
    <property type="component" value="Unassembled WGS sequence"/>
</dbReference>
<dbReference type="AlphaFoldDB" id="A0A6J5WHS0"/>
<protein>
    <submittedName>
        <fullName evidence="1">Uncharacterized protein</fullName>
    </submittedName>
</protein>
<gene>
    <name evidence="1" type="ORF">ORAREDHAP_LOCUS9886</name>
</gene>
<evidence type="ECO:0000313" key="1">
    <source>
        <dbReference type="EMBL" id="CAB4297848.1"/>
    </source>
</evidence>